<dbReference type="Proteomes" id="UP000324222">
    <property type="component" value="Unassembled WGS sequence"/>
</dbReference>
<organism evidence="2 3">
    <name type="scientific">Portunus trituberculatus</name>
    <name type="common">Swimming crab</name>
    <name type="synonym">Neptunus trituberculatus</name>
    <dbReference type="NCBI Taxonomy" id="210409"/>
    <lineage>
        <taxon>Eukaryota</taxon>
        <taxon>Metazoa</taxon>
        <taxon>Ecdysozoa</taxon>
        <taxon>Arthropoda</taxon>
        <taxon>Crustacea</taxon>
        <taxon>Multicrustacea</taxon>
        <taxon>Malacostraca</taxon>
        <taxon>Eumalacostraca</taxon>
        <taxon>Eucarida</taxon>
        <taxon>Decapoda</taxon>
        <taxon>Pleocyemata</taxon>
        <taxon>Brachyura</taxon>
        <taxon>Eubrachyura</taxon>
        <taxon>Portunoidea</taxon>
        <taxon>Portunidae</taxon>
        <taxon>Portuninae</taxon>
        <taxon>Portunus</taxon>
    </lineage>
</organism>
<reference evidence="2 3" key="1">
    <citation type="submission" date="2019-05" db="EMBL/GenBank/DDBJ databases">
        <title>Another draft genome of Portunus trituberculatus and its Hox gene families provides insights of decapod evolution.</title>
        <authorList>
            <person name="Jeong J.-H."/>
            <person name="Song I."/>
            <person name="Kim S."/>
            <person name="Choi T."/>
            <person name="Kim D."/>
            <person name="Ryu S."/>
            <person name="Kim W."/>
        </authorList>
    </citation>
    <scope>NUCLEOTIDE SEQUENCE [LARGE SCALE GENOMIC DNA]</scope>
    <source>
        <tissue evidence="2">Muscle</tissue>
    </source>
</reference>
<dbReference type="EMBL" id="VSRR010004070">
    <property type="protein sequence ID" value="MPC38456.1"/>
    <property type="molecule type" value="Genomic_DNA"/>
</dbReference>
<evidence type="ECO:0000256" key="1">
    <source>
        <dbReference type="SAM" id="MobiDB-lite"/>
    </source>
</evidence>
<proteinExistence type="predicted"/>
<accession>A0A5B7EZA4</accession>
<evidence type="ECO:0000313" key="3">
    <source>
        <dbReference type="Proteomes" id="UP000324222"/>
    </source>
</evidence>
<name>A0A5B7EZA4_PORTR</name>
<sequence length="108" mass="11504">MAAGDVEGPFCCLGCDVSLSRGTDRGLIVKVCMFPHLSKATGASPGASVISWFHLVTSQNCRPGTVMQSWRSRPSLDPFGQPSGTSALPPLLREGLTAAKSQRHRHNL</sequence>
<evidence type="ECO:0000313" key="2">
    <source>
        <dbReference type="EMBL" id="MPC38456.1"/>
    </source>
</evidence>
<comment type="caution">
    <text evidence="2">The sequence shown here is derived from an EMBL/GenBank/DDBJ whole genome shotgun (WGS) entry which is preliminary data.</text>
</comment>
<protein>
    <submittedName>
        <fullName evidence="2">Uncharacterized protein</fullName>
    </submittedName>
</protein>
<gene>
    <name evidence="2" type="ORF">E2C01_031963</name>
</gene>
<keyword evidence="3" id="KW-1185">Reference proteome</keyword>
<feature type="region of interest" description="Disordered" evidence="1">
    <location>
        <begin position="72"/>
        <end position="108"/>
    </location>
</feature>
<dbReference type="AlphaFoldDB" id="A0A5B7EZA4"/>